<dbReference type="AlphaFoldDB" id="A0AAD5M2Y6"/>
<evidence type="ECO:0000313" key="2">
    <source>
        <dbReference type="Proteomes" id="UP001196413"/>
    </source>
</evidence>
<name>A0AAD5M2Y6_PARTN</name>
<dbReference type="EMBL" id="JAHQIW010000582">
    <property type="protein sequence ID" value="KAJ1348933.1"/>
    <property type="molecule type" value="Genomic_DNA"/>
</dbReference>
<keyword evidence="2" id="KW-1185">Reference proteome</keyword>
<sequence length="166" mass="19245">MKEWLQLSIEHLRSTRNFTVTGFIFLLPWFTKLHPVSKSWSLVLQLAKQELRDFVMQALSILREEHVFLLMVSRSRCKGLHHYRQHDNCNLRLYGASGAMATWSRTMWQSVLNRDSDVSIGTVWLALLLGNWHCRRKLKFNGLDILAASDLYGRHFKAVGKAGMTS</sequence>
<accession>A0AAD5M2Y6</accession>
<dbReference type="Proteomes" id="UP001196413">
    <property type="component" value="Unassembled WGS sequence"/>
</dbReference>
<evidence type="ECO:0000313" key="1">
    <source>
        <dbReference type="EMBL" id="KAJ1348933.1"/>
    </source>
</evidence>
<comment type="caution">
    <text evidence="1">The sequence shown here is derived from an EMBL/GenBank/DDBJ whole genome shotgun (WGS) entry which is preliminary data.</text>
</comment>
<proteinExistence type="predicted"/>
<protein>
    <submittedName>
        <fullName evidence="1">Uncharacterized protein</fullName>
    </submittedName>
</protein>
<organism evidence="1 2">
    <name type="scientific">Parelaphostrongylus tenuis</name>
    <name type="common">Meningeal worm</name>
    <dbReference type="NCBI Taxonomy" id="148309"/>
    <lineage>
        <taxon>Eukaryota</taxon>
        <taxon>Metazoa</taxon>
        <taxon>Ecdysozoa</taxon>
        <taxon>Nematoda</taxon>
        <taxon>Chromadorea</taxon>
        <taxon>Rhabditida</taxon>
        <taxon>Rhabditina</taxon>
        <taxon>Rhabditomorpha</taxon>
        <taxon>Strongyloidea</taxon>
        <taxon>Metastrongylidae</taxon>
        <taxon>Parelaphostrongylus</taxon>
    </lineage>
</organism>
<gene>
    <name evidence="1" type="ORF">KIN20_004342</name>
</gene>
<reference evidence="1" key="1">
    <citation type="submission" date="2021-06" db="EMBL/GenBank/DDBJ databases">
        <title>Parelaphostrongylus tenuis whole genome reference sequence.</title>
        <authorList>
            <person name="Garwood T.J."/>
            <person name="Larsen P.A."/>
            <person name="Fountain-Jones N.M."/>
            <person name="Garbe J.R."/>
            <person name="Macchietto M.G."/>
            <person name="Kania S.A."/>
            <person name="Gerhold R.W."/>
            <person name="Richards J.E."/>
            <person name="Wolf T.M."/>
        </authorList>
    </citation>
    <scope>NUCLEOTIDE SEQUENCE</scope>
    <source>
        <strain evidence="1">MNPRO001-30</strain>
        <tissue evidence="1">Meninges</tissue>
    </source>
</reference>